<comment type="cofactor">
    <cofactor evidence="1">
        <name>Mn(2+)</name>
        <dbReference type="ChEBI" id="CHEBI:29035"/>
    </cofactor>
</comment>
<evidence type="ECO:0000256" key="14">
    <source>
        <dbReference type="PROSITE-ProRule" id="PRU00409"/>
    </source>
</evidence>
<evidence type="ECO:0000256" key="5">
    <source>
        <dbReference type="ARBA" id="ARBA00012216"/>
    </source>
</evidence>
<evidence type="ECO:0000256" key="6">
    <source>
        <dbReference type="ARBA" id="ARBA00022490"/>
    </source>
</evidence>
<name>I0IG29_PHYMF</name>
<dbReference type="GO" id="GO:0005737">
    <property type="term" value="C:cytoplasm"/>
    <property type="evidence" value="ECO:0007669"/>
    <property type="project" value="UniProtKB-SubCell"/>
</dbReference>
<keyword evidence="10" id="KW-0133">Cell shape</keyword>
<accession>I0IG29</accession>
<evidence type="ECO:0000256" key="13">
    <source>
        <dbReference type="ARBA" id="ARBA00047614"/>
    </source>
</evidence>
<evidence type="ECO:0000256" key="11">
    <source>
        <dbReference type="ARBA" id="ARBA00022984"/>
    </source>
</evidence>
<keyword evidence="7 16" id="KW-0436">Ligase</keyword>
<evidence type="ECO:0000256" key="10">
    <source>
        <dbReference type="ARBA" id="ARBA00022960"/>
    </source>
</evidence>
<evidence type="ECO:0000256" key="12">
    <source>
        <dbReference type="ARBA" id="ARBA00023316"/>
    </source>
</evidence>
<evidence type="ECO:0000256" key="8">
    <source>
        <dbReference type="ARBA" id="ARBA00022741"/>
    </source>
</evidence>
<comment type="cofactor">
    <cofactor evidence="2">
        <name>Mg(2+)</name>
        <dbReference type="ChEBI" id="CHEBI:18420"/>
    </cofactor>
</comment>
<keyword evidence="9 14" id="KW-0067">ATP-binding</keyword>
<feature type="domain" description="ATP-grasp" evidence="15">
    <location>
        <begin position="107"/>
        <end position="297"/>
    </location>
</feature>
<dbReference type="InterPro" id="IPR016185">
    <property type="entry name" value="PreATP-grasp_dom_sf"/>
</dbReference>
<keyword evidence="11" id="KW-0573">Peptidoglycan synthesis</keyword>
<dbReference type="GO" id="GO:0046872">
    <property type="term" value="F:metal ion binding"/>
    <property type="evidence" value="ECO:0007669"/>
    <property type="project" value="InterPro"/>
</dbReference>
<organism evidence="16 17">
    <name type="scientific">Phycisphaera mikurensis (strain NBRC 102666 / KCTC 22515 / FYK2301M01)</name>
    <dbReference type="NCBI Taxonomy" id="1142394"/>
    <lineage>
        <taxon>Bacteria</taxon>
        <taxon>Pseudomonadati</taxon>
        <taxon>Planctomycetota</taxon>
        <taxon>Phycisphaerae</taxon>
        <taxon>Phycisphaerales</taxon>
        <taxon>Phycisphaeraceae</taxon>
        <taxon>Phycisphaera</taxon>
    </lineage>
</organism>
<dbReference type="Gene3D" id="3.30.1490.20">
    <property type="entry name" value="ATP-grasp fold, A domain"/>
    <property type="match status" value="1"/>
</dbReference>
<keyword evidence="6" id="KW-0963">Cytoplasm</keyword>
<dbReference type="InterPro" id="IPR011095">
    <property type="entry name" value="Dala_Dala_lig_C"/>
</dbReference>
<dbReference type="GO" id="GO:0005524">
    <property type="term" value="F:ATP binding"/>
    <property type="evidence" value="ECO:0007669"/>
    <property type="project" value="UniProtKB-UniRule"/>
</dbReference>
<evidence type="ECO:0000259" key="15">
    <source>
        <dbReference type="PROSITE" id="PS50975"/>
    </source>
</evidence>
<keyword evidence="17" id="KW-1185">Reference proteome</keyword>
<dbReference type="AlphaFoldDB" id="I0IG29"/>
<sequence>MEASPAVLVISGGPDREREVSLRSGAVVAEAAQAAGFGVTTCDLGPDDTAGLDGFLAAHPGGVVLPILHGPWGEGGGAQRLLESRGAVFVGCDRVAAERCMHKAATKERLVRAGVPTPPHELLLGGAEPTLSPPAVLKPEADGSSIDLAICTTAEQLRAAHARLKRGNPRLLCERFVAGKELTVGWLLGRTLPTIWIRPATGHYDYAAKYDRDDTAYAFDLEEPEAVAAAVREAAEAGCVALGVRDLARVDVMLDAAGVPWVLEINTMPGFTEHSLLPKAAAEAGLAMPDLVRSLVEAAAARR</sequence>
<dbReference type="PANTHER" id="PTHR23132">
    <property type="entry name" value="D-ALANINE--D-ALANINE LIGASE"/>
    <property type="match status" value="1"/>
</dbReference>
<comment type="subcellular location">
    <subcellularLocation>
        <location evidence="3">Cytoplasm</location>
    </subcellularLocation>
</comment>
<dbReference type="GO" id="GO:0071555">
    <property type="term" value="P:cell wall organization"/>
    <property type="evidence" value="ECO:0007669"/>
    <property type="project" value="UniProtKB-KW"/>
</dbReference>
<dbReference type="GO" id="GO:0008360">
    <property type="term" value="P:regulation of cell shape"/>
    <property type="evidence" value="ECO:0007669"/>
    <property type="project" value="UniProtKB-KW"/>
</dbReference>
<dbReference type="Gene3D" id="3.40.50.20">
    <property type="match status" value="1"/>
</dbReference>
<dbReference type="PATRIC" id="fig|1142394.8.peg.2121"/>
<proteinExistence type="inferred from homology"/>
<dbReference type="EC" id="6.3.2.4" evidence="5"/>
<dbReference type="RefSeq" id="WP_014437435.1">
    <property type="nucleotide sequence ID" value="NC_017080.1"/>
</dbReference>
<dbReference type="KEGG" id="phm:PSMK_20580"/>
<dbReference type="InterPro" id="IPR000291">
    <property type="entry name" value="D-Ala_lig_Van_CS"/>
</dbReference>
<dbReference type="InterPro" id="IPR011761">
    <property type="entry name" value="ATP-grasp"/>
</dbReference>
<keyword evidence="12" id="KW-0961">Cell wall biogenesis/degradation</keyword>
<dbReference type="InterPro" id="IPR013815">
    <property type="entry name" value="ATP_grasp_subdomain_1"/>
</dbReference>
<dbReference type="OrthoDB" id="9813261at2"/>
<dbReference type="PROSITE" id="PS50975">
    <property type="entry name" value="ATP_GRASP"/>
    <property type="match status" value="1"/>
</dbReference>
<dbReference type="Pfam" id="PF07478">
    <property type="entry name" value="Dala_Dala_lig_C"/>
    <property type="match status" value="1"/>
</dbReference>
<evidence type="ECO:0000256" key="4">
    <source>
        <dbReference type="ARBA" id="ARBA00010871"/>
    </source>
</evidence>
<evidence type="ECO:0000256" key="9">
    <source>
        <dbReference type="ARBA" id="ARBA00022840"/>
    </source>
</evidence>
<dbReference type="GO" id="GO:0008716">
    <property type="term" value="F:D-alanine-D-alanine ligase activity"/>
    <property type="evidence" value="ECO:0007669"/>
    <property type="project" value="UniProtKB-EC"/>
</dbReference>
<dbReference type="EMBL" id="AP012338">
    <property type="protein sequence ID" value="BAM04217.1"/>
    <property type="molecule type" value="Genomic_DNA"/>
</dbReference>
<comment type="similarity">
    <text evidence="4">Belongs to the D-alanine--D-alanine ligase family.</text>
</comment>
<dbReference type="Gene3D" id="3.30.470.20">
    <property type="entry name" value="ATP-grasp fold, B domain"/>
    <property type="match status" value="1"/>
</dbReference>
<dbReference type="SUPFAM" id="SSF56059">
    <property type="entry name" value="Glutathione synthetase ATP-binding domain-like"/>
    <property type="match status" value="1"/>
</dbReference>
<dbReference type="PROSITE" id="PS00844">
    <property type="entry name" value="DALA_DALA_LIGASE_2"/>
    <property type="match status" value="1"/>
</dbReference>
<gene>
    <name evidence="16" type="primary">ddl</name>
    <name evidence="16" type="ordered locus">PSMK_20580</name>
</gene>
<keyword evidence="8 14" id="KW-0547">Nucleotide-binding</keyword>
<comment type="catalytic activity">
    <reaction evidence="13">
        <text>2 D-alanine + ATP = D-alanyl-D-alanine + ADP + phosphate + H(+)</text>
        <dbReference type="Rhea" id="RHEA:11224"/>
        <dbReference type="ChEBI" id="CHEBI:15378"/>
        <dbReference type="ChEBI" id="CHEBI:30616"/>
        <dbReference type="ChEBI" id="CHEBI:43474"/>
        <dbReference type="ChEBI" id="CHEBI:57416"/>
        <dbReference type="ChEBI" id="CHEBI:57822"/>
        <dbReference type="ChEBI" id="CHEBI:456216"/>
        <dbReference type="EC" id="6.3.2.4"/>
    </reaction>
</comment>
<dbReference type="eggNOG" id="COG1181">
    <property type="taxonomic scope" value="Bacteria"/>
</dbReference>
<dbReference type="GO" id="GO:0009252">
    <property type="term" value="P:peptidoglycan biosynthetic process"/>
    <property type="evidence" value="ECO:0007669"/>
    <property type="project" value="UniProtKB-KW"/>
</dbReference>
<evidence type="ECO:0000256" key="1">
    <source>
        <dbReference type="ARBA" id="ARBA00001936"/>
    </source>
</evidence>
<evidence type="ECO:0000256" key="7">
    <source>
        <dbReference type="ARBA" id="ARBA00022598"/>
    </source>
</evidence>
<evidence type="ECO:0000313" key="16">
    <source>
        <dbReference type="EMBL" id="BAM04217.1"/>
    </source>
</evidence>
<dbReference type="Proteomes" id="UP000007881">
    <property type="component" value="Chromosome"/>
</dbReference>
<dbReference type="STRING" id="1142394.PSMK_20580"/>
<dbReference type="SUPFAM" id="SSF52440">
    <property type="entry name" value="PreATP-grasp domain"/>
    <property type="match status" value="1"/>
</dbReference>
<dbReference type="PANTHER" id="PTHR23132:SF23">
    <property type="entry name" value="D-ALANINE--D-ALANINE LIGASE B"/>
    <property type="match status" value="1"/>
</dbReference>
<evidence type="ECO:0000256" key="2">
    <source>
        <dbReference type="ARBA" id="ARBA00001946"/>
    </source>
</evidence>
<evidence type="ECO:0000256" key="3">
    <source>
        <dbReference type="ARBA" id="ARBA00004496"/>
    </source>
</evidence>
<evidence type="ECO:0000313" key="17">
    <source>
        <dbReference type="Proteomes" id="UP000007881"/>
    </source>
</evidence>
<dbReference type="HOGENOM" id="CLU_039268_1_2_0"/>
<reference evidence="16 17" key="1">
    <citation type="submission" date="2012-02" db="EMBL/GenBank/DDBJ databases">
        <title>Complete genome sequence of Phycisphaera mikurensis NBRC 102666.</title>
        <authorList>
            <person name="Ankai A."/>
            <person name="Hosoyama A."/>
            <person name="Terui Y."/>
            <person name="Sekine M."/>
            <person name="Fukai R."/>
            <person name="Kato Y."/>
            <person name="Nakamura S."/>
            <person name="Yamada-Narita S."/>
            <person name="Kawakoshi A."/>
            <person name="Fukunaga Y."/>
            <person name="Yamazaki S."/>
            <person name="Fujita N."/>
        </authorList>
    </citation>
    <scope>NUCLEOTIDE SEQUENCE [LARGE SCALE GENOMIC DNA]</scope>
    <source>
        <strain evidence="17">NBRC 102666 / KCTC 22515 / FYK2301M01</strain>
    </source>
</reference>
<protein>
    <recommendedName>
        <fullName evidence="5">D-alanine--D-alanine ligase</fullName>
        <ecNumber evidence="5">6.3.2.4</ecNumber>
    </recommendedName>
</protein>